<dbReference type="Proteomes" id="UP001321492">
    <property type="component" value="Unassembled WGS sequence"/>
</dbReference>
<accession>A0ABT7ABD5</accession>
<dbReference type="InterPro" id="IPR016181">
    <property type="entry name" value="Acyl_CoA_acyltransferase"/>
</dbReference>
<name>A0ABT7ABD5_9HYPH</name>
<organism evidence="3 4">
    <name type="scientific">Chelatococcus albus</name>
    <dbReference type="NCBI Taxonomy" id="3047466"/>
    <lineage>
        <taxon>Bacteria</taxon>
        <taxon>Pseudomonadati</taxon>
        <taxon>Pseudomonadota</taxon>
        <taxon>Alphaproteobacteria</taxon>
        <taxon>Hyphomicrobiales</taxon>
        <taxon>Chelatococcaceae</taxon>
        <taxon>Chelatococcus</taxon>
    </lineage>
</organism>
<evidence type="ECO:0000313" key="3">
    <source>
        <dbReference type="EMBL" id="MDJ1156673.1"/>
    </source>
</evidence>
<evidence type="ECO:0000259" key="2">
    <source>
        <dbReference type="SMART" id="SM01006"/>
    </source>
</evidence>
<proteinExistence type="predicted"/>
<protein>
    <submittedName>
        <fullName evidence="3">GNAT family N-acetyltransferase</fullName>
        <ecNumber evidence="3">2.3.1.-</ecNumber>
    </submittedName>
</protein>
<evidence type="ECO:0000256" key="1">
    <source>
        <dbReference type="ARBA" id="ARBA00004924"/>
    </source>
</evidence>
<dbReference type="EMBL" id="JASJEV010000001">
    <property type="protein sequence ID" value="MDJ1156673.1"/>
    <property type="molecule type" value="Genomic_DNA"/>
</dbReference>
<dbReference type="InterPro" id="IPR019432">
    <property type="entry name" value="Acyltransferase_MbtK/IucB-like"/>
</dbReference>
<dbReference type="SMART" id="SM01006">
    <property type="entry name" value="AlcB"/>
    <property type="match status" value="1"/>
</dbReference>
<sequence length="380" mass="42113">MGIAHRTSGETAFTSFNAEGAGRVTTLRSGGSFVVQEDGRPLVTLALEAGGEGRLALRQAGTEAPDTQLRAALAGFEALFALEPQREGVALDADSWAPLRAALLRSGAALAGEGGGLEVRASLLWQLPQLWLRPPLAAPFPPHHVLTAGRRHPLRAPKPEGEVYARHIPWLGQTLTFRAATLDADLARLNRWMNDPRVAAVWNEEGDIGKHRAYLAGLITDPHMLPLVGCFDGVPFGYFEVYWAKENRLGPFYDAEDYDRGWHVLIGEEAYRGRQWIAAWLPSLMHYLFLDDCRTQRIVGEPRADHHQQIRNLDKAGFAKVKQFDFPHKRALLVMLLRERFFSDRLWNPAAEPEPPREGAGAAPRRVRIAARETALPVGA</sequence>
<evidence type="ECO:0000313" key="4">
    <source>
        <dbReference type="Proteomes" id="UP001321492"/>
    </source>
</evidence>
<dbReference type="PANTHER" id="PTHR31438:SF1">
    <property type="entry name" value="LYSINE N-ACYLTRANSFERASE C17G9.06C-RELATED"/>
    <property type="match status" value="1"/>
</dbReference>
<dbReference type="PANTHER" id="PTHR31438">
    <property type="entry name" value="LYSINE N-ACYLTRANSFERASE C17G9.06C-RELATED"/>
    <property type="match status" value="1"/>
</dbReference>
<keyword evidence="3" id="KW-0808">Transferase</keyword>
<comment type="pathway">
    <text evidence="1">Siderophore biosynthesis.</text>
</comment>
<comment type="caution">
    <text evidence="3">The sequence shown here is derived from an EMBL/GenBank/DDBJ whole genome shotgun (WGS) entry which is preliminary data.</text>
</comment>
<dbReference type="GO" id="GO:0016746">
    <property type="term" value="F:acyltransferase activity"/>
    <property type="evidence" value="ECO:0007669"/>
    <property type="project" value="UniProtKB-KW"/>
</dbReference>
<reference evidence="3 4" key="1">
    <citation type="submission" date="2023-05" db="EMBL/GenBank/DDBJ databases">
        <title>Chelatococcus sp. nov., a moderately thermophilic bacterium isolated from hot spring microbial mat.</title>
        <authorList>
            <person name="Hu C.-J."/>
            <person name="Li W.-J."/>
        </authorList>
    </citation>
    <scope>NUCLEOTIDE SEQUENCE [LARGE SCALE GENOMIC DNA]</scope>
    <source>
        <strain evidence="3 4">SYSU G07232</strain>
    </source>
</reference>
<keyword evidence="4" id="KW-1185">Reference proteome</keyword>
<dbReference type="RefSeq" id="WP_283738677.1">
    <property type="nucleotide sequence ID" value="NZ_JASJEV010000001.1"/>
</dbReference>
<dbReference type="Gene3D" id="3.40.630.30">
    <property type="match status" value="1"/>
</dbReference>
<gene>
    <name evidence="3" type="ORF">QNA08_00210</name>
</gene>
<dbReference type="Pfam" id="PF13523">
    <property type="entry name" value="Acetyltransf_8"/>
    <property type="match status" value="1"/>
</dbReference>
<keyword evidence="3" id="KW-0012">Acyltransferase</keyword>
<dbReference type="EC" id="2.3.1.-" evidence="3"/>
<dbReference type="SUPFAM" id="SSF55729">
    <property type="entry name" value="Acyl-CoA N-acyltransferases (Nat)"/>
    <property type="match status" value="1"/>
</dbReference>
<feature type="domain" description="Acyltransferase MbtK/IucB-like conserved" evidence="2">
    <location>
        <begin position="178"/>
        <end position="225"/>
    </location>
</feature>